<name>A0A3P6BB48_BRAOL</name>
<reference evidence="1" key="1">
    <citation type="submission" date="2018-11" db="EMBL/GenBank/DDBJ databases">
        <authorList>
            <consortium name="Genoscope - CEA"/>
            <person name="William W."/>
        </authorList>
    </citation>
    <scope>NUCLEOTIDE SEQUENCE</scope>
</reference>
<proteinExistence type="predicted"/>
<dbReference type="AlphaFoldDB" id="A0A3P6BB48"/>
<organism evidence="1">
    <name type="scientific">Brassica oleracea</name>
    <name type="common">Wild cabbage</name>
    <dbReference type="NCBI Taxonomy" id="3712"/>
    <lineage>
        <taxon>Eukaryota</taxon>
        <taxon>Viridiplantae</taxon>
        <taxon>Streptophyta</taxon>
        <taxon>Embryophyta</taxon>
        <taxon>Tracheophyta</taxon>
        <taxon>Spermatophyta</taxon>
        <taxon>Magnoliopsida</taxon>
        <taxon>eudicotyledons</taxon>
        <taxon>Gunneridae</taxon>
        <taxon>Pentapetalae</taxon>
        <taxon>rosids</taxon>
        <taxon>malvids</taxon>
        <taxon>Brassicales</taxon>
        <taxon>Brassicaceae</taxon>
        <taxon>Brassiceae</taxon>
        <taxon>Brassica</taxon>
    </lineage>
</organism>
<sequence>MNGCAEEFMKAVEPFMKVTEPVPLTPDNQTGPIGLNPLTDAQILEIQRELHYISDNKTKLAVVAAALNQPQ</sequence>
<evidence type="ECO:0000313" key="1">
    <source>
        <dbReference type="EMBL" id="VDC95060.1"/>
    </source>
</evidence>
<gene>
    <name evidence="1" type="ORF">BOLC3T18362H</name>
</gene>
<dbReference type="EMBL" id="LR031872">
    <property type="protein sequence ID" value="VDC95060.1"/>
    <property type="molecule type" value="Genomic_DNA"/>
</dbReference>
<accession>A0A3P6BB48</accession>
<dbReference type="SMR" id="A0A3P6BB48"/>
<protein>
    <submittedName>
        <fullName evidence="1">Uncharacterized protein</fullName>
    </submittedName>
</protein>